<proteinExistence type="predicted"/>
<evidence type="ECO:0000313" key="2">
    <source>
        <dbReference type="EMBL" id="SME95503.1"/>
    </source>
</evidence>
<dbReference type="STRING" id="1513793.SAMN06296036_102219"/>
<keyword evidence="1" id="KW-0472">Membrane</keyword>
<evidence type="ECO:0000313" key="3">
    <source>
        <dbReference type="Proteomes" id="UP000192907"/>
    </source>
</evidence>
<keyword evidence="3" id="KW-1185">Reference proteome</keyword>
<sequence length="238" mass="27788">MTFLEVIFAIMILLVLSITAATLMRTGVDLQLSLSEQARVSHRLAVAMKRLTNDLQHAYMIERQRPEYLYTTRKMKTHFEVKTRGNNATVMLTTMNNKPMVANSPEADQTFVVYKIEQDTDTGMSNLYRGQTKYIPEDFRENDVPMEVLAKNVRSLRVRPWDGTDWKDEWNSSKSEWRDLLPYMVQIEIEAYEVDPLEGERFEEADQPYSTMRTVVYIPRSWGSSQKKQPSSQPPKYQ</sequence>
<protein>
    <submittedName>
        <fullName evidence="2">Type II secretion system (T2SS), protein J</fullName>
    </submittedName>
</protein>
<feature type="transmembrane region" description="Helical" evidence="1">
    <location>
        <begin position="6"/>
        <end position="24"/>
    </location>
</feature>
<dbReference type="AlphaFoldDB" id="A0A1Y6B878"/>
<accession>A0A1Y6B878</accession>
<dbReference type="InterPro" id="IPR010055">
    <property type="entry name" value="T2SS_protein-GspJ"/>
</dbReference>
<keyword evidence="1" id="KW-0812">Transmembrane</keyword>
<organism evidence="2 3">
    <name type="scientific">Pseudobacteriovorax antillogorgiicola</name>
    <dbReference type="NCBI Taxonomy" id="1513793"/>
    <lineage>
        <taxon>Bacteria</taxon>
        <taxon>Pseudomonadati</taxon>
        <taxon>Bdellovibrionota</taxon>
        <taxon>Oligoflexia</taxon>
        <taxon>Oligoflexales</taxon>
        <taxon>Pseudobacteriovoracaceae</taxon>
        <taxon>Pseudobacteriovorax</taxon>
    </lineage>
</organism>
<keyword evidence="1" id="KW-1133">Transmembrane helix</keyword>
<dbReference type="SUPFAM" id="SSF54523">
    <property type="entry name" value="Pili subunits"/>
    <property type="match status" value="1"/>
</dbReference>
<dbReference type="Proteomes" id="UP000192907">
    <property type="component" value="Unassembled WGS sequence"/>
</dbReference>
<evidence type="ECO:0000256" key="1">
    <source>
        <dbReference type="SAM" id="Phobius"/>
    </source>
</evidence>
<dbReference type="InterPro" id="IPR045584">
    <property type="entry name" value="Pilin-like"/>
</dbReference>
<name>A0A1Y6B878_9BACT</name>
<gene>
    <name evidence="2" type="ORF">SAMN06296036_102219</name>
</gene>
<reference evidence="3" key="1">
    <citation type="submission" date="2017-04" db="EMBL/GenBank/DDBJ databases">
        <authorList>
            <person name="Varghese N."/>
            <person name="Submissions S."/>
        </authorList>
    </citation>
    <scope>NUCLEOTIDE SEQUENCE [LARGE SCALE GENOMIC DNA]</scope>
    <source>
        <strain evidence="3">RKEM611</strain>
    </source>
</reference>
<dbReference type="GO" id="GO:0015628">
    <property type="term" value="P:protein secretion by the type II secretion system"/>
    <property type="evidence" value="ECO:0007669"/>
    <property type="project" value="InterPro"/>
</dbReference>
<dbReference type="GO" id="GO:0015627">
    <property type="term" value="C:type II protein secretion system complex"/>
    <property type="evidence" value="ECO:0007669"/>
    <property type="project" value="InterPro"/>
</dbReference>
<dbReference type="EMBL" id="FWZT01000002">
    <property type="protein sequence ID" value="SME95503.1"/>
    <property type="molecule type" value="Genomic_DNA"/>
</dbReference>
<dbReference type="Pfam" id="PF11612">
    <property type="entry name" value="T2SSJ"/>
    <property type="match status" value="1"/>
</dbReference>